<evidence type="ECO:0000313" key="2">
    <source>
        <dbReference type="Proteomes" id="UP000654345"/>
    </source>
</evidence>
<sequence>MQYDIVRAWKDEEYRQSLGQETLAENPAGVVELSDESLELVSGGCHHAWHRGGHDGDENTIQENNVHVSYIYNNNGGLIGSVVNVNVCAYSINVLASGCNNSNHNG</sequence>
<reference evidence="1 2" key="1">
    <citation type="journal article" date="2021" name="Int. J. Syst. Evol. Microbiol.">
        <title>Reticulibacter mediterranei gen. nov., sp. nov., within the new family Reticulibacteraceae fam. nov., and Ktedonospora formicarum gen. nov., sp. nov., Ktedonobacter robiniae sp. nov., Dictyobacter formicarum sp. nov. and Dictyobacter arantiisoli sp. nov., belonging to the class Ktedonobacteria.</title>
        <authorList>
            <person name="Yabe S."/>
            <person name="Zheng Y."/>
            <person name="Wang C.M."/>
            <person name="Sakai Y."/>
            <person name="Abe K."/>
            <person name="Yokota A."/>
            <person name="Donadio S."/>
            <person name="Cavaletti L."/>
            <person name="Monciardini P."/>
        </authorList>
    </citation>
    <scope>NUCLEOTIDE SEQUENCE [LARGE SCALE GENOMIC DNA]</scope>
    <source>
        <strain evidence="1 2">SOSP1-30</strain>
    </source>
</reference>
<name>A0ABQ3UR70_9CHLR</name>
<evidence type="ECO:0008006" key="3">
    <source>
        <dbReference type="Google" id="ProtNLM"/>
    </source>
</evidence>
<dbReference type="EMBL" id="BNJG01000001">
    <property type="protein sequence ID" value="GHO54867.1"/>
    <property type="molecule type" value="Genomic_DNA"/>
</dbReference>
<dbReference type="Proteomes" id="UP000654345">
    <property type="component" value="Unassembled WGS sequence"/>
</dbReference>
<keyword evidence="2" id="KW-1185">Reference proteome</keyword>
<comment type="caution">
    <text evidence="1">The sequence shown here is derived from an EMBL/GenBank/DDBJ whole genome shotgun (WGS) entry which is preliminary data.</text>
</comment>
<dbReference type="RefSeq" id="WP_201371532.1">
    <property type="nucleotide sequence ID" value="NZ_BNJG01000001.1"/>
</dbReference>
<dbReference type="NCBIfam" id="TIGR03898">
    <property type="entry name" value="lanti_MRSA_kill"/>
    <property type="match status" value="1"/>
</dbReference>
<gene>
    <name evidence="1" type="ORF">KSB_33420</name>
</gene>
<dbReference type="InterPro" id="IPR027635">
    <property type="entry name" value="Lantibiotic2_lead_pep_dom"/>
</dbReference>
<organism evidence="1 2">
    <name type="scientific">Ktedonobacter robiniae</name>
    <dbReference type="NCBI Taxonomy" id="2778365"/>
    <lineage>
        <taxon>Bacteria</taxon>
        <taxon>Bacillati</taxon>
        <taxon>Chloroflexota</taxon>
        <taxon>Ktedonobacteria</taxon>
        <taxon>Ktedonobacterales</taxon>
        <taxon>Ktedonobacteraceae</taxon>
        <taxon>Ktedonobacter</taxon>
    </lineage>
</organism>
<evidence type="ECO:0000313" key="1">
    <source>
        <dbReference type="EMBL" id="GHO54867.1"/>
    </source>
</evidence>
<protein>
    <recommendedName>
        <fullName evidence="3">Mersacidin/lichenicidin family type 2 lantibiotic</fullName>
    </recommendedName>
</protein>
<accession>A0ABQ3UR70</accession>
<proteinExistence type="predicted"/>